<feature type="transmembrane region" description="Helical" evidence="6">
    <location>
        <begin position="261"/>
        <end position="278"/>
    </location>
</feature>
<feature type="transmembrane region" description="Helical" evidence="6">
    <location>
        <begin position="390"/>
        <end position="412"/>
    </location>
</feature>
<dbReference type="InterPro" id="IPR036259">
    <property type="entry name" value="MFS_trans_sf"/>
</dbReference>
<feature type="transmembrane region" description="Helical" evidence="6">
    <location>
        <begin position="65"/>
        <end position="85"/>
    </location>
</feature>
<feature type="transmembrane region" description="Helical" evidence="6">
    <location>
        <begin position="355"/>
        <end position="378"/>
    </location>
</feature>
<feature type="transmembrane region" description="Helical" evidence="6">
    <location>
        <begin position="141"/>
        <end position="167"/>
    </location>
</feature>
<proteinExistence type="inferred from homology"/>
<comment type="caution">
    <text evidence="7">The sequence shown here is derived from an EMBL/GenBank/DDBJ whole genome shotgun (WGS) entry which is preliminary data.</text>
</comment>
<evidence type="ECO:0000256" key="5">
    <source>
        <dbReference type="ARBA" id="ARBA00023136"/>
    </source>
</evidence>
<name>A0A506U963_9HYPH</name>
<keyword evidence="5 6" id="KW-0472">Membrane</keyword>
<dbReference type="SUPFAM" id="SSF103473">
    <property type="entry name" value="MFS general substrate transporter"/>
    <property type="match status" value="1"/>
</dbReference>
<evidence type="ECO:0000313" key="8">
    <source>
        <dbReference type="Proteomes" id="UP000320314"/>
    </source>
</evidence>
<accession>A0A506U963</accession>
<evidence type="ECO:0000256" key="1">
    <source>
        <dbReference type="ARBA" id="ARBA00004141"/>
    </source>
</evidence>
<feature type="transmembrane region" description="Helical" evidence="6">
    <location>
        <begin position="106"/>
        <end position="129"/>
    </location>
</feature>
<dbReference type="Pfam" id="PF03209">
    <property type="entry name" value="PUCC"/>
    <property type="match status" value="1"/>
</dbReference>
<feature type="transmembrane region" description="Helical" evidence="6">
    <location>
        <begin position="432"/>
        <end position="457"/>
    </location>
</feature>
<evidence type="ECO:0000256" key="2">
    <source>
        <dbReference type="ARBA" id="ARBA00008412"/>
    </source>
</evidence>
<dbReference type="InterPro" id="IPR026036">
    <property type="entry name" value="PucC"/>
</dbReference>
<dbReference type="InterPro" id="IPR004896">
    <property type="entry name" value="PucC-rel"/>
</dbReference>
<feature type="transmembrane region" description="Helical" evidence="6">
    <location>
        <begin position="207"/>
        <end position="229"/>
    </location>
</feature>
<comment type="subcellular location">
    <subcellularLocation>
        <location evidence="1">Membrane</location>
        <topology evidence="1">Multi-pass membrane protein</topology>
    </subcellularLocation>
</comment>
<dbReference type="GO" id="GO:0016020">
    <property type="term" value="C:membrane"/>
    <property type="evidence" value="ECO:0007669"/>
    <property type="project" value="UniProtKB-SubCell"/>
</dbReference>
<evidence type="ECO:0000256" key="3">
    <source>
        <dbReference type="ARBA" id="ARBA00022692"/>
    </source>
</evidence>
<feature type="transmembrane region" description="Helical" evidence="6">
    <location>
        <begin position="179"/>
        <end position="201"/>
    </location>
</feature>
<evidence type="ECO:0000313" key="7">
    <source>
        <dbReference type="EMBL" id="TPW30420.1"/>
    </source>
</evidence>
<dbReference type="Proteomes" id="UP000320314">
    <property type="component" value="Unassembled WGS sequence"/>
</dbReference>
<feature type="transmembrane region" description="Helical" evidence="6">
    <location>
        <begin position="298"/>
        <end position="319"/>
    </location>
</feature>
<evidence type="ECO:0000256" key="4">
    <source>
        <dbReference type="ARBA" id="ARBA00022989"/>
    </source>
</evidence>
<organism evidence="7 8">
    <name type="scientific">Pararhizobium mangrovi</name>
    <dbReference type="NCBI Taxonomy" id="2590452"/>
    <lineage>
        <taxon>Bacteria</taxon>
        <taxon>Pseudomonadati</taxon>
        <taxon>Pseudomonadota</taxon>
        <taxon>Alphaproteobacteria</taxon>
        <taxon>Hyphomicrobiales</taxon>
        <taxon>Rhizobiaceae</taxon>
        <taxon>Rhizobium/Agrobacterium group</taxon>
        <taxon>Pararhizobium</taxon>
    </lineage>
</organism>
<feature type="transmembrane region" description="Helical" evidence="6">
    <location>
        <begin position="326"/>
        <end position="349"/>
    </location>
</feature>
<reference evidence="7 8" key="1">
    <citation type="submission" date="2019-06" db="EMBL/GenBank/DDBJ databases">
        <authorList>
            <person name="Li M."/>
        </authorList>
    </citation>
    <scope>NUCLEOTIDE SEQUENCE [LARGE SCALE GENOMIC DNA]</scope>
    <source>
        <strain evidence="7 8">BGMRC6574</strain>
    </source>
</reference>
<keyword evidence="8" id="KW-1185">Reference proteome</keyword>
<dbReference type="CDD" id="cd06176">
    <property type="entry name" value="MFS_BCD_PucC-like"/>
    <property type="match status" value="1"/>
</dbReference>
<keyword evidence="4 6" id="KW-1133">Transmembrane helix</keyword>
<feature type="transmembrane region" description="Helical" evidence="6">
    <location>
        <begin position="36"/>
        <end position="53"/>
    </location>
</feature>
<sequence>MTAKKAPDKRLLFERIGTRWMPFADAVSAELPAKRLLRLSLFQVSVAIMLVLLNSTLNRVMVVELGLPATLVAVLIALPVIFAPLRALIGFRSDNHRSAIGWRRTPYLWFGSLLQFGGLAIMPYALFVLSSGRPEALLPGVLAAGLSFILAGAGMHTVQTAGLALALDIAPEKSKPRVIAVLYAVFLLGMVVSSLVIGYMLRDFSPYRLIAVLSRAALVTIGLTFVSLWQQEPRRPRSSEQPKAKMRLRDSWRELDTGSRPLRLFVTIALGTAAFGMQDVLLEPYGGEVLGMSVSGTTVLTAISAGGTLVGFLIAARLLEKHTDPYAVAALGLFAGLPAFCAVIFAGLFHSVLLFELGAAGVGFGTGLFVVSMLHAVMEMSNSRTSGFALGVWGTVQASASGISIALGGAMHDGVARLASHGDLGPALTDVSVGYGVVYLIELGLIFAALIALGPLVTFRKTTAKNASGGFGLADMPS</sequence>
<dbReference type="AlphaFoldDB" id="A0A506U963"/>
<dbReference type="Gene3D" id="1.20.1250.20">
    <property type="entry name" value="MFS general substrate transporter like domains"/>
    <property type="match status" value="1"/>
</dbReference>
<dbReference type="OrthoDB" id="8558818at2"/>
<dbReference type="PANTHER" id="PTHR23538:SF1">
    <property type="entry name" value="44.5 KD BACTERIOCHLOROPHYLL SYNTHASE SUBUNIT"/>
    <property type="match status" value="1"/>
</dbReference>
<evidence type="ECO:0000256" key="6">
    <source>
        <dbReference type="SAM" id="Phobius"/>
    </source>
</evidence>
<dbReference type="EMBL" id="VHLH01000006">
    <property type="protein sequence ID" value="TPW30420.1"/>
    <property type="molecule type" value="Genomic_DNA"/>
</dbReference>
<dbReference type="PIRSF" id="PIRSF016565">
    <property type="entry name" value="PucC"/>
    <property type="match status" value="1"/>
</dbReference>
<dbReference type="PANTHER" id="PTHR23538">
    <property type="entry name" value="44.5 KD BACTERIOCHLOROPHYLL SYNTHASE SUBUNIT"/>
    <property type="match status" value="1"/>
</dbReference>
<gene>
    <name evidence="7" type="ORF">FJU11_05265</name>
</gene>
<dbReference type="RefSeq" id="WP_141165981.1">
    <property type="nucleotide sequence ID" value="NZ_VHLH01000006.1"/>
</dbReference>
<comment type="similarity">
    <text evidence="2">Belongs to the PucC family.</text>
</comment>
<protein>
    <submittedName>
        <fullName evidence="7">BCD family MFS transporter</fullName>
    </submittedName>
</protein>
<keyword evidence="3 6" id="KW-0812">Transmembrane</keyword>